<dbReference type="EMBL" id="JBJUVG010000010">
    <property type="protein sequence ID" value="MFM9414121.1"/>
    <property type="molecule type" value="Genomic_DNA"/>
</dbReference>
<proteinExistence type="predicted"/>
<protein>
    <submittedName>
        <fullName evidence="1">Uncharacterized protein</fullName>
    </submittedName>
</protein>
<dbReference type="Proteomes" id="UP001631949">
    <property type="component" value="Unassembled WGS sequence"/>
</dbReference>
<accession>A0ABW9H1K4</accession>
<organism evidence="1 2">
    <name type="scientific">Peptococcus simiae</name>
    <dbReference type="NCBI Taxonomy" id="1643805"/>
    <lineage>
        <taxon>Bacteria</taxon>
        <taxon>Bacillati</taxon>
        <taxon>Bacillota</taxon>
        <taxon>Clostridia</taxon>
        <taxon>Eubacteriales</taxon>
        <taxon>Peptococcaceae</taxon>
        <taxon>Peptococcus</taxon>
    </lineage>
</organism>
<gene>
    <name evidence="1" type="ORF">ACKQTC_07050</name>
</gene>
<name>A0ABW9H1K4_9FIRM</name>
<comment type="caution">
    <text evidence="1">The sequence shown here is derived from an EMBL/GenBank/DDBJ whole genome shotgun (WGS) entry which is preliminary data.</text>
</comment>
<dbReference type="RefSeq" id="WP_408977736.1">
    <property type="nucleotide sequence ID" value="NZ_JBJUVG010000010.1"/>
</dbReference>
<evidence type="ECO:0000313" key="2">
    <source>
        <dbReference type="Proteomes" id="UP001631949"/>
    </source>
</evidence>
<sequence length="121" mass="13474">MNELDKKAFIEYMANYGYTVEFDSSTPGFFDSSGELIARIDEVLSLSALKPPELEQDFYAQDSIEDVTAYIDSDIQFSLEKNHTNFSYLNPDSTKSLTCQEASQVYDTSVQPANIDIGSAA</sequence>
<reference evidence="1 2" key="1">
    <citation type="journal article" date="2016" name="Int. J. Syst. Evol. Microbiol.">
        <title>Peptococcus simiae sp. nov., isolated from rhesus macaque faeces and emended description of the genus Peptococcus.</title>
        <authorList>
            <person name="Shkoporov A.N."/>
            <person name="Efimov B.A."/>
            <person name="Kondova I."/>
            <person name="Ouwerling B."/>
            <person name="Chaplin A.V."/>
            <person name="Shcherbakova V.A."/>
            <person name="Langermans J.A.M."/>
        </authorList>
    </citation>
    <scope>NUCLEOTIDE SEQUENCE [LARGE SCALE GENOMIC DNA]</scope>
    <source>
        <strain evidence="1 2">M108</strain>
    </source>
</reference>
<keyword evidence="2" id="KW-1185">Reference proteome</keyword>
<evidence type="ECO:0000313" key="1">
    <source>
        <dbReference type="EMBL" id="MFM9414121.1"/>
    </source>
</evidence>